<feature type="compositionally biased region" description="Polar residues" evidence="6">
    <location>
        <begin position="35"/>
        <end position="47"/>
    </location>
</feature>
<feature type="compositionally biased region" description="Acidic residues" evidence="6">
    <location>
        <begin position="69"/>
        <end position="85"/>
    </location>
</feature>
<evidence type="ECO:0000256" key="4">
    <source>
        <dbReference type="ARBA" id="ARBA00023242"/>
    </source>
</evidence>
<dbReference type="Proteomes" id="UP000243797">
    <property type="component" value="Unassembled WGS sequence"/>
</dbReference>
<dbReference type="InterPro" id="IPR032675">
    <property type="entry name" value="LRR_dom_sf"/>
</dbReference>
<dbReference type="InterPro" id="IPR050576">
    <property type="entry name" value="Cilia_flagella_integrity"/>
</dbReference>
<comment type="similarity">
    <text evidence="5">Belongs to the SDS22 family.</text>
</comment>
<organism evidence="7 8">
    <name type="scientific">Sphaceloma murrayae</name>
    <dbReference type="NCBI Taxonomy" id="2082308"/>
    <lineage>
        <taxon>Eukaryota</taxon>
        <taxon>Fungi</taxon>
        <taxon>Dikarya</taxon>
        <taxon>Ascomycota</taxon>
        <taxon>Pezizomycotina</taxon>
        <taxon>Dothideomycetes</taxon>
        <taxon>Dothideomycetidae</taxon>
        <taxon>Myriangiales</taxon>
        <taxon>Elsinoaceae</taxon>
        <taxon>Sphaceloma</taxon>
    </lineage>
</organism>
<gene>
    <name evidence="7" type="ORF">CAC42_7659</name>
</gene>
<keyword evidence="2" id="KW-0433">Leucine-rich repeat</keyword>
<evidence type="ECO:0000256" key="5">
    <source>
        <dbReference type="ARBA" id="ARBA00023460"/>
    </source>
</evidence>
<dbReference type="SMART" id="SM00369">
    <property type="entry name" value="LRR_TYP"/>
    <property type="match status" value="5"/>
</dbReference>
<dbReference type="PROSITE" id="PS51450">
    <property type="entry name" value="LRR"/>
    <property type="match status" value="8"/>
</dbReference>
<evidence type="ECO:0000256" key="2">
    <source>
        <dbReference type="ARBA" id="ARBA00022614"/>
    </source>
</evidence>
<evidence type="ECO:0000256" key="6">
    <source>
        <dbReference type="SAM" id="MobiDB-lite"/>
    </source>
</evidence>
<keyword evidence="4" id="KW-0539">Nucleus</keyword>
<name>A0A2K1QTM0_9PEZI</name>
<dbReference type="PANTHER" id="PTHR45973:SF23">
    <property type="entry name" value="PROTEIN PHOSPHATASE 1 REGULATORY SUBUNIT 7"/>
    <property type="match status" value="1"/>
</dbReference>
<dbReference type="FunCoup" id="A0A2K1QTM0">
    <property type="interactions" value="291"/>
</dbReference>
<dbReference type="InParanoid" id="A0A2K1QTM0"/>
<accession>A0A2K1QTM0</accession>
<comment type="subcellular location">
    <subcellularLocation>
        <location evidence="1">Nucleus</location>
    </subcellularLocation>
</comment>
<evidence type="ECO:0000313" key="7">
    <source>
        <dbReference type="EMBL" id="PNS18290.1"/>
    </source>
</evidence>
<dbReference type="OrthoDB" id="266138at2759"/>
<dbReference type="EMBL" id="NKHZ01000043">
    <property type="protein sequence ID" value="PNS18290.1"/>
    <property type="molecule type" value="Genomic_DNA"/>
</dbReference>
<sequence>MSDPNVAPPASAAADQGVPELALNGVTQHERRRSSQPLSEKTSTPHSVKTGWDGKLRVEKKAVIKNADAVEDSDQDVDSEDELPGEEIKADEDLLNDEDPETEEIDAQHSRISSIPSLRLERFPKLTRLGLRQNLIKSIDLPSTLAPNLVELELYDNLISHIRNLEAFTSLRSLDISYNKIRHIKHLDHLKDLTHLYLVQNKISKIDNLEGLEKLQYLELGANRIRKIEGLETLKGLTQLWLGQNKITSLQGLSTCQTLRTLSIQANRIESLEGLEKLPQLEELYISDNLVTSLAPLVHNPNLIILDVQNNPIETLDGVEGLKKLENLWASGCKLPQFEELTRVLKDKEKLSEVYFEGNPLQKQNEVLYRNKVRLALPQVTKIDASYVRA</sequence>
<feature type="region of interest" description="Disordered" evidence="6">
    <location>
        <begin position="1"/>
        <end position="54"/>
    </location>
</feature>
<dbReference type="Pfam" id="PF12799">
    <property type="entry name" value="LRR_4"/>
    <property type="match status" value="2"/>
</dbReference>
<dbReference type="GO" id="GO:0005634">
    <property type="term" value="C:nucleus"/>
    <property type="evidence" value="ECO:0007669"/>
    <property type="project" value="UniProtKB-SubCell"/>
</dbReference>
<feature type="region of interest" description="Disordered" evidence="6">
    <location>
        <begin position="66"/>
        <end position="110"/>
    </location>
</feature>
<dbReference type="FunFam" id="3.80.10.10:FF:000446">
    <property type="entry name" value="Protein phosphatase 1 regulatory subunit SDS22"/>
    <property type="match status" value="1"/>
</dbReference>
<dbReference type="SMART" id="SM00365">
    <property type="entry name" value="LRR_SD22"/>
    <property type="match status" value="9"/>
</dbReference>
<reference evidence="7 8" key="1">
    <citation type="submission" date="2017-06" db="EMBL/GenBank/DDBJ databases">
        <title>Draft genome sequence of a variant of Elsinoe murrayae.</title>
        <authorList>
            <person name="Cheng Q."/>
        </authorList>
    </citation>
    <scope>NUCLEOTIDE SEQUENCE [LARGE SCALE GENOMIC DNA]</scope>
    <source>
        <strain evidence="7 8">CQ-2017a</strain>
    </source>
</reference>
<feature type="compositionally biased region" description="Acidic residues" evidence="6">
    <location>
        <begin position="93"/>
        <end position="105"/>
    </location>
</feature>
<dbReference type="InterPro" id="IPR001611">
    <property type="entry name" value="Leu-rich_rpt"/>
</dbReference>
<dbReference type="Gene3D" id="3.80.10.10">
    <property type="entry name" value="Ribonuclease Inhibitor"/>
    <property type="match status" value="3"/>
</dbReference>
<dbReference type="SUPFAM" id="SSF52058">
    <property type="entry name" value="L domain-like"/>
    <property type="match status" value="1"/>
</dbReference>
<evidence type="ECO:0000256" key="1">
    <source>
        <dbReference type="ARBA" id="ARBA00004123"/>
    </source>
</evidence>
<dbReference type="STRING" id="2082308.A0A2K1QTM0"/>
<dbReference type="AlphaFoldDB" id="A0A2K1QTM0"/>
<evidence type="ECO:0000256" key="3">
    <source>
        <dbReference type="ARBA" id="ARBA00022737"/>
    </source>
</evidence>
<dbReference type="InterPro" id="IPR003591">
    <property type="entry name" value="Leu-rich_rpt_typical-subtyp"/>
</dbReference>
<dbReference type="PANTHER" id="PTHR45973">
    <property type="entry name" value="PROTEIN PHOSPHATASE 1 REGULATORY SUBUNIT SDS22-RELATED"/>
    <property type="match status" value="1"/>
</dbReference>
<comment type="caution">
    <text evidence="7">The sequence shown here is derived from an EMBL/GenBank/DDBJ whole genome shotgun (WGS) entry which is preliminary data.</text>
</comment>
<protein>
    <submittedName>
        <fullName evidence="7">Protein phosphatase 1 regulatory subunit SDS22</fullName>
    </submittedName>
</protein>
<dbReference type="InterPro" id="IPR025875">
    <property type="entry name" value="Leu-rich_rpt_4"/>
</dbReference>
<keyword evidence="8" id="KW-1185">Reference proteome</keyword>
<proteinExistence type="inferred from homology"/>
<keyword evidence="3" id="KW-0677">Repeat</keyword>
<dbReference type="Pfam" id="PF13516">
    <property type="entry name" value="LRR_6"/>
    <property type="match status" value="1"/>
</dbReference>
<evidence type="ECO:0000313" key="8">
    <source>
        <dbReference type="Proteomes" id="UP000243797"/>
    </source>
</evidence>